<reference evidence="3" key="1">
    <citation type="journal article" date="2008" name="Nat. Genet.">
        <title>The Pristionchus pacificus genome provides a unique perspective on nematode lifestyle and parasitism.</title>
        <authorList>
            <person name="Dieterich C."/>
            <person name="Clifton S.W."/>
            <person name="Schuster L.N."/>
            <person name="Chinwalla A."/>
            <person name="Delehaunty K."/>
            <person name="Dinkelacker I."/>
            <person name="Fulton L."/>
            <person name="Fulton R."/>
            <person name="Godfrey J."/>
            <person name="Minx P."/>
            <person name="Mitreva M."/>
            <person name="Roeseler W."/>
            <person name="Tian H."/>
            <person name="Witte H."/>
            <person name="Yang S.P."/>
            <person name="Wilson R.K."/>
            <person name="Sommer R.J."/>
        </authorList>
    </citation>
    <scope>NUCLEOTIDE SEQUENCE [LARGE SCALE GENOMIC DNA]</scope>
    <source>
        <strain evidence="3">PS312</strain>
    </source>
</reference>
<dbReference type="PANTHER" id="PTHR35574:SF3">
    <property type="entry name" value="G PROTEIN-COUPLED RECEPTOR"/>
    <property type="match status" value="1"/>
</dbReference>
<reference evidence="2" key="2">
    <citation type="submission" date="2022-06" db="UniProtKB">
        <authorList>
            <consortium name="EnsemblMetazoa"/>
        </authorList>
    </citation>
    <scope>IDENTIFICATION</scope>
    <source>
        <strain evidence="2">PS312</strain>
    </source>
</reference>
<organism evidence="2 3">
    <name type="scientific">Pristionchus pacificus</name>
    <name type="common">Parasitic nematode worm</name>
    <dbReference type="NCBI Taxonomy" id="54126"/>
    <lineage>
        <taxon>Eukaryota</taxon>
        <taxon>Metazoa</taxon>
        <taxon>Ecdysozoa</taxon>
        <taxon>Nematoda</taxon>
        <taxon>Chromadorea</taxon>
        <taxon>Rhabditida</taxon>
        <taxon>Rhabditina</taxon>
        <taxon>Diplogasteromorpha</taxon>
        <taxon>Diplogasteroidea</taxon>
        <taxon>Neodiplogasteridae</taxon>
        <taxon>Pristionchus</taxon>
    </lineage>
</organism>
<accession>A0A2A6B6B4</accession>
<sequence>MGDTRRVAQADGRGFSKLLIDHVFGDTPRLRRYATSSAMHHVFGDTPQPNTGQDGEGKPRASLVPFMFSTRDG</sequence>
<evidence type="ECO:0000313" key="2">
    <source>
        <dbReference type="EnsemblMetazoa" id="PPA43757.1"/>
    </source>
</evidence>
<accession>A0A8R1UYI9</accession>
<gene>
    <name evidence="2" type="primary">WBGene00282126</name>
</gene>
<dbReference type="EnsemblMetazoa" id="PPA43757.1">
    <property type="protein sequence ID" value="PPA43757.1"/>
    <property type="gene ID" value="WBGene00282126"/>
</dbReference>
<proteinExistence type="predicted"/>
<name>A0A2A6B6B4_PRIPA</name>
<dbReference type="AlphaFoldDB" id="A0A2A6B6B4"/>
<feature type="region of interest" description="Disordered" evidence="1">
    <location>
        <begin position="40"/>
        <end position="61"/>
    </location>
</feature>
<dbReference type="PANTHER" id="PTHR35574">
    <property type="entry name" value="PUTATIVE-RELATED"/>
    <property type="match status" value="1"/>
</dbReference>
<evidence type="ECO:0000313" key="3">
    <source>
        <dbReference type="Proteomes" id="UP000005239"/>
    </source>
</evidence>
<keyword evidence="3" id="KW-1185">Reference proteome</keyword>
<protein>
    <submittedName>
        <fullName evidence="2">Uncharacterized protein</fullName>
    </submittedName>
</protein>
<dbReference type="Proteomes" id="UP000005239">
    <property type="component" value="Unassembled WGS sequence"/>
</dbReference>
<evidence type="ECO:0000256" key="1">
    <source>
        <dbReference type="SAM" id="MobiDB-lite"/>
    </source>
</evidence>